<organism evidence="2 3">
    <name type="scientific">Mixia osmundae (strain CBS 9802 / IAM 14324 / JCM 22182 / KY 12970)</name>
    <dbReference type="NCBI Taxonomy" id="764103"/>
    <lineage>
        <taxon>Eukaryota</taxon>
        <taxon>Fungi</taxon>
        <taxon>Dikarya</taxon>
        <taxon>Basidiomycota</taxon>
        <taxon>Pucciniomycotina</taxon>
        <taxon>Mixiomycetes</taxon>
        <taxon>Mixiales</taxon>
        <taxon>Mixiaceae</taxon>
        <taxon>Mixia</taxon>
    </lineage>
</organism>
<reference evidence="2 3" key="2">
    <citation type="journal article" date="2012" name="Open Biol.">
        <title>Characteristics of nucleosomes and linker DNA regions on the genome of the basidiomycete Mixia osmundae revealed by mono- and dinucleosome mapping.</title>
        <authorList>
            <person name="Nishida H."/>
            <person name="Kondo S."/>
            <person name="Matsumoto T."/>
            <person name="Suzuki Y."/>
            <person name="Yoshikawa H."/>
            <person name="Taylor T.D."/>
            <person name="Sugiyama J."/>
        </authorList>
    </citation>
    <scope>NUCLEOTIDE SEQUENCE [LARGE SCALE GENOMIC DNA]</scope>
    <source>
        <strain evidence="3">CBS 9802 / IAM 14324 / JCM 22182 / KY 12970</strain>
    </source>
</reference>
<feature type="region of interest" description="Disordered" evidence="1">
    <location>
        <begin position="244"/>
        <end position="316"/>
    </location>
</feature>
<gene>
    <name evidence="2" type="primary">Mo05322</name>
    <name evidence="2" type="ORF">E5Q_05322</name>
</gene>
<feature type="compositionally biased region" description="Low complexity" evidence="1">
    <location>
        <begin position="99"/>
        <end position="117"/>
    </location>
</feature>
<name>G7E725_MIXOS</name>
<dbReference type="InParanoid" id="G7E725"/>
<protein>
    <submittedName>
        <fullName evidence="2">Uncharacterized protein</fullName>
    </submittedName>
</protein>
<comment type="caution">
    <text evidence="2">The sequence shown here is derived from an EMBL/GenBank/DDBJ whole genome shotgun (WGS) entry which is preliminary data.</text>
</comment>
<dbReference type="Proteomes" id="UP000009131">
    <property type="component" value="Unassembled WGS sequence"/>
</dbReference>
<accession>G7E725</accession>
<feature type="region of interest" description="Disordered" evidence="1">
    <location>
        <begin position="1"/>
        <end position="230"/>
    </location>
</feature>
<dbReference type="AlphaFoldDB" id="G7E725"/>
<reference evidence="2 3" key="1">
    <citation type="journal article" date="2011" name="J. Gen. Appl. Microbiol.">
        <title>Draft genome sequencing of the enigmatic basidiomycete Mixia osmundae.</title>
        <authorList>
            <person name="Nishida H."/>
            <person name="Nagatsuka Y."/>
            <person name="Sugiyama J."/>
        </authorList>
    </citation>
    <scope>NUCLEOTIDE SEQUENCE [LARGE SCALE GENOMIC DNA]</scope>
    <source>
        <strain evidence="3">CBS 9802 / IAM 14324 / JCM 22182 / KY 12970</strain>
    </source>
</reference>
<feature type="compositionally biased region" description="Polar residues" evidence="1">
    <location>
        <begin position="351"/>
        <end position="360"/>
    </location>
</feature>
<feature type="compositionally biased region" description="Basic and acidic residues" evidence="1">
    <location>
        <begin position="1"/>
        <end position="15"/>
    </location>
</feature>
<evidence type="ECO:0000256" key="1">
    <source>
        <dbReference type="SAM" id="MobiDB-lite"/>
    </source>
</evidence>
<keyword evidence="3" id="KW-1185">Reference proteome</keyword>
<dbReference type="EMBL" id="BABT02000153">
    <property type="protein sequence ID" value="GAA98635.1"/>
    <property type="molecule type" value="Genomic_DNA"/>
</dbReference>
<feature type="compositionally biased region" description="Polar residues" evidence="1">
    <location>
        <begin position="118"/>
        <end position="128"/>
    </location>
</feature>
<feature type="compositionally biased region" description="Basic and acidic residues" evidence="1">
    <location>
        <begin position="57"/>
        <end position="66"/>
    </location>
</feature>
<feature type="region of interest" description="Disordered" evidence="1">
    <location>
        <begin position="646"/>
        <end position="682"/>
    </location>
</feature>
<proteinExistence type="predicted"/>
<sequence length="682" mass="73837">MNSSDGHRSPLDPRSLRSSSPACDGPRSRRPGYVTQASSSPIGGTFDRHAQVPPRTIKQDEQDIKARMARMRMLPAGGTRASPIDERQTGPKRRMTKHAAALASSSPSPMPGSLRGSTGSPTSRQSKYLYQRKASTRSMLELSQHFQTQSSAHRSRSSSPVPPFQLIPPKRRDSALVRSKSMVSLGSRAQSKATSPTLPVAPVPPSTFHRRLTRTQEPNGSNSRKPKKVWSSFRSIKALWRQTVHVGAGSSPDATSTYQPRSTRRSQHQPTLSSNPLRDNGSRPPPRPPRGSSSLFDNPRPPAVTSSPSQTHGAIRPARSSSFAALDRLAPPTKSPDCTTDAVSKRRSMFRRTQSFTNIAQRFKHPSRRQDGAHIAQERSRPLEPIPATPSSSGSIEDQLDGSPGMSASDRLIASDLVRLPSLKIISASPSNSSTLISPRSFRRAMRSSYHEPSLRTSRSDSQLYTGQEGIPAFRGSAAVSELDGSPDSDFLDQVYDIYSGESAEEEVSKLSDASVDVSMGTAGTCVSQHAVIAKTVPVTASGAFARARLRLSRSYGNLKGLKDTRDSIAMRRNLPRTIQSPSRISNAVDSQAPYAHSRILDDMIGAYGGKRSQESEALSDNAMEEVLLGCTYPPVIEAVALTPKSARTRSHSAVEDAEVASHSGKRAKRHGTLLMPVVPLP</sequence>
<evidence type="ECO:0000313" key="2">
    <source>
        <dbReference type="EMBL" id="GAA98635.1"/>
    </source>
</evidence>
<evidence type="ECO:0000313" key="3">
    <source>
        <dbReference type="Proteomes" id="UP000009131"/>
    </source>
</evidence>
<feature type="compositionally biased region" description="Polar residues" evidence="1">
    <location>
        <begin position="268"/>
        <end position="277"/>
    </location>
</feature>
<feature type="compositionally biased region" description="Polar residues" evidence="1">
    <location>
        <begin position="181"/>
        <end position="197"/>
    </location>
</feature>
<dbReference type="HOGENOM" id="CLU_402292_0_0_1"/>
<feature type="region of interest" description="Disordered" evidence="1">
    <location>
        <begin position="328"/>
        <end position="408"/>
    </location>
</feature>
<feature type="compositionally biased region" description="Basic and acidic residues" evidence="1">
    <location>
        <begin position="368"/>
        <end position="382"/>
    </location>
</feature>
<feature type="compositionally biased region" description="Polar residues" evidence="1">
    <location>
        <begin position="252"/>
        <end position="261"/>
    </location>
</feature>